<proteinExistence type="predicted"/>
<sequence>MAKRVLVVTKDIGEFNVYHPVVGMLRAAGIDCAVIAEGLSRQKWSDASYMTVSGEAFSELEIHDLFRNHKPDLVLTGLGAPINLGEKFGLAANHFGIKLGYVHDLWGVNKRSQAVPQFVCVTDTLDEKLVREYPAYNVCVSGRVPKIYVTGSPAMDALEGENDNPLLSEMINPMAGELQTVLVLGQDESTTPMLEGLVEALDVCVEASLGDYVLIPRLHPKFMKNDELRHRWLSILFGARRGKVLFVEPEVPTRQLMKVANFTVSVYSTGLLEAPYFESVPVSWVSRLGREKMKEALGMEQFPLVTMHGAAEVSTTSDWRSLWTRSISDRDDMIRHANRTLQTDGLATRRVVHAILKELD</sequence>
<protein>
    <recommendedName>
        <fullName evidence="3">UDP-N-acetylglucosamine 2-epimerase domain-containing protein</fullName>
    </recommendedName>
</protein>
<evidence type="ECO:0000313" key="1">
    <source>
        <dbReference type="EMBL" id="OHA18429.1"/>
    </source>
</evidence>
<name>A0A1G2M5N7_9BACT</name>
<accession>A0A1G2M5N7</accession>
<dbReference type="SUPFAM" id="SSF53756">
    <property type="entry name" value="UDP-Glycosyltransferase/glycogen phosphorylase"/>
    <property type="match status" value="1"/>
</dbReference>
<dbReference type="EMBL" id="MHRF01000005">
    <property type="protein sequence ID" value="OHA18429.1"/>
    <property type="molecule type" value="Genomic_DNA"/>
</dbReference>
<dbReference type="Proteomes" id="UP000178873">
    <property type="component" value="Unassembled WGS sequence"/>
</dbReference>
<comment type="caution">
    <text evidence="1">The sequence shown here is derived from an EMBL/GenBank/DDBJ whole genome shotgun (WGS) entry which is preliminary data.</text>
</comment>
<dbReference type="AlphaFoldDB" id="A0A1G2M5N7"/>
<evidence type="ECO:0008006" key="3">
    <source>
        <dbReference type="Google" id="ProtNLM"/>
    </source>
</evidence>
<organism evidence="1 2">
    <name type="scientific">Candidatus Taylorbacteria bacterium RIFCSPHIGHO2_01_FULL_46_22b</name>
    <dbReference type="NCBI Taxonomy" id="1802301"/>
    <lineage>
        <taxon>Bacteria</taxon>
        <taxon>Candidatus Tayloriibacteriota</taxon>
    </lineage>
</organism>
<dbReference type="STRING" id="1802301.A2664_00600"/>
<reference evidence="1 2" key="1">
    <citation type="journal article" date="2016" name="Nat. Commun.">
        <title>Thousands of microbial genomes shed light on interconnected biogeochemical processes in an aquifer system.</title>
        <authorList>
            <person name="Anantharaman K."/>
            <person name="Brown C.T."/>
            <person name="Hug L.A."/>
            <person name="Sharon I."/>
            <person name="Castelle C.J."/>
            <person name="Probst A.J."/>
            <person name="Thomas B.C."/>
            <person name="Singh A."/>
            <person name="Wilkins M.J."/>
            <person name="Karaoz U."/>
            <person name="Brodie E.L."/>
            <person name="Williams K.H."/>
            <person name="Hubbard S.S."/>
            <person name="Banfield J.F."/>
        </authorList>
    </citation>
    <scope>NUCLEOTIDE SEQUENCE [LARGE SCALE GENOMIC DNA]</scope>
</reference>
<evidence type="ECO:0000313" key="2">
    <source>
        <dbReference type="Proteomes" id="UP000178873"/>
    </source>
</evidence>
<gene>
    <name evidence="1" type="ORF">A2664_00600</name>
</gene>